<dbReference type="InterPro" id="IPR002509">
    <property type="entry name" value="NODB_dom"/>
</dbReference>
<dbReference type="GO" id="GO:0005975">
    <property type="term" value="P:carbohydrate metabolic process"/>
    <property type="evidence" value="ECO:0007669"/>
    <property type="project" value="InterPro"/>
</dbReference>
<dbReference type="GO" id="GO:0016810">
    <property type="term" value="F:hydrolase activity, acting on carbon-nitrogen (but not peptide) bonds"/>
    <property type="evidence" value="ECO:0007669"/>
    <property type="project" value="InterPro"/>
</dbReference>
<evidence type="ECO:0000313" key="2">
    <source>
        <dbReference type="EMBL" id="MBO0511366.1"/>
    </source>
</evidence>
<dbReference type="PANTHER" id="PTHR10587">
    <property type="entry name" value="GLYCOSYL TRANSFERASE-RELATED"/>
    <property type="match status" value="1"/>
</dbReference>
<feature type="domain" description="NodB homology" evidence="1">
    <location>
        <begin position="1"/>
        <end position="123"/>
    </location>
</feature>
<evidence type="ECO:0000313" key="3">
    <source>
        <dbReference type="Proteomes" id="UP000664167"/>
    </source>
</evidence>
<dbReference type="PANTHER" id="PTHR10587:SF137">
    <property type="entry name" value="4-DEOXY-4-FORMAMIDO-L-ARABINOSE-PHOSPHOUNDECAPRENOL DEFORMYLASE ARND-RELATED"/>
    <property type="match status" value="1"/>
</dbReference>
<dbReference type="PROSITE" id="PS51677">
    <property type="entry name" value="NODB"/>
    <property type="match status" value="1"/>
</dbReference>
<dbReference type="Gene3D" id="3.20.20.370">
    <property type="entry name" value="Glycoside hydrolase/deacetylase"/>
    <property type="match status" value="1"/>
</dbReference>
<gene>
    <name evidence="2" type="ORF">J0695_06025</name>
</gene>
<sequence>MRVEIWAAIVCPLFQSRGTGAEKMIEAASGGTKARYFRAPGGAFDPYNRHVAAGHGLRPLGWNADSKDYTRPGVAAIVNTVEHEVSASRPTVLFHDGGGDRSQTLTALERLLPWIQQQGYGFGFPQH</sequence>
<comment type="caution">
    <text evidence="2">The sequence shown here is derived from an EMBL/GenBank/DDBJ whole genome shotgun (WGS) entry which is preliminary data.</text>
</comment>
<dbReference type="Proteomes" id="UP000664167">
    <property type="component" value="Unassembled WGS sequence"/>
</dbReference>
<dbReference type="InterPro" id="IPR011330">
    <property type="entry name" value="Glyco_hydro/deAcase_b/a-brl"/>
</dbReference>
<dbReference type="CDD" id="cd10917">
    <property type="entry name" value="CE4_NodB_like_6s_7s"/>
    <property type="match status" value="1"/>
</dbReference>
<organism evidence="2 3">
    <name type="scientific">Streptomyces beijiangensis</name>
    <dbReference type="NCBI Taxonomy" id="163361"/>
    <lineage>
        <taxon>Bacteria</taxon>
        <taxon>Bacillati</taxon>
        <taxon>Actinomycetota</taxon>
        <taxon>Actinomycetes</taxon>
        <taxon>Kitasatosporales</taxon>
        <taxon>Streptomycetaceae</taxon>
        <taxon>Streptomyces</taxon>
    </lineage>
</organism>
<dbReference type="InterPro" id="IPR050248">
    <property type="entry name" value="Polysacc_deacetylase_ArnD"/>
</dbReference>
<dbReference type="SUPFAM" id="SSF88713">
    <property type="entry name" value="Glycoside hydrolase/deacetylase"/>
    <property type="match status" value="1"/>
</dbReference>
<dbReference type="AlphaFoldDB" id="A0A939JCV0"/>
<accession>A0A939JCV0</accession>
<keyword evidence="3" id="KW-1185">Reference proteome</keyword>
<evidence type="ECO:0000259" key="1">
    <source>
        <dbReference type="PROSITE" id="PS51677"/>
    </source>
</evidence>
<reference evidence="2" key="1">
    <citation type="submission" date="2021-03" db="EMBL/GenBank/DDBJ databases">
        <title>Streptomyces poriferae sp. nov., a novel marine sponge-derived Actinobacteria species with anti-MRSA activity.</title>
        <authorList>
            <person name="Sandoval-Powers M."/>
            <person name="Kralova S."/>
            <person name="Nguyen G.-S."/>
            <person name="Fawwal D."/>
            <person name="Degnes K."/>
            <person name="Klinkenberg G."/>
            <person name="Sletta H."/>
            <person name="Wentzel A."/>
            <person name="Liles M.R."/>
        </authorList>
    </citation>
    <scope>NUCLEOTIDE SEQUENCE</scope>
    <source>
        <strain evidence="2">DSM 41794</strain>
    </source>
</reference>
<name>A0A939JCV0_9ACTN</name>
<proteinExistence type="predicted"/>
<dbReference type="EMBL" id="JAFLRJ010000047">
    <property type="protein sequence ID" value="MBO0511366.1"/>
    <property type="molecule type" value="Genomic_DNA"/>
</dbReference>
<protein>
    <recommendedName>
        <fullName evidence="1">NodB homology domain-containing protein</fullName>
    </recommendedName>
</protein>